<dbReference type="RefSeq" id="WP_085784014.1">
    <property type="nucleotide sequence ID" value="NZ_CP008743.1"/>
</dbReference>
<name>A0A1W6N3Z9_9PROT</name>
<evidence type="ECO:0008006" key="5">
    <source>
        <dbReference type="Google" id="ProtNLM"/>
    </source>
</evidence>
<sequence length="401" mass="45641">MKCLKFVITAVLLSGALYPCATLQASNLIQGEVQEYDGLKDPYSSTVRDVTAKYVGKLHDLKEAAGKLEDQKAAVAYREAHEKFLKTYPISSVSGFLEKEISAEELVDFARDSKALNQLFVEKESTELERLQIKDTQANFKRAEFVFGHWDYVFKLKQIMKIRFSTNLFEFLQQAYNPNYFPPHFPQGMLPPGNFVYLDLFSFKEEDNTLKVALDVDSIVQPYKQAIIGGAAMGAPHPAPVVDHVKILKEMVTTLFGDDLKGESDILAQWLHAITPLYKHRKRKLEHLRHQFEDLHKDHKKVLKTLEQAENPRGVAPLYFLGNTGESFQSLGLLGVKKEFFKIEPLSSEEAKVSAKSMYVEKARKLERKIEQVEAEVSLLSIMKNLRDELVNALKRNGRVS</sequence>
<keyword evidence="4" id="KW-1185">Reference proteome</keyword>
<dbReference type="STRING" id="1414854.GQ61_03755"/>
<keyword evidence="2" id="KW-0732">Signal</keyword>
<proteinExistence type="predicted"/>
<feature type="signal peptide" evidence="2">
    <location>
        <begin position="1"/>
        <end position="21"/>
    </location>
</feature>
<dbReference type="AlphaFoldDB" id="A0A1W6N3Z9"/>
<organism evidence="3 4">
    <name type="scientific">Candidatus Nucleicultrix amoebiphila FS5</name>
    <dbReference type="NCBI Taxonomy" id="1414854"/>
    <lineage>
        <taxon>Bacteria</taxon>
        <taxon>Pseudomonadati</taxon>
        <taxon>Pseudomonadota</taxon>
        <taxon>Alphaproteobacteria</taxon>
        <taxon>Holosporales</taxon>
        <taxon>Candidatus Nucleicultricaceae</taxon>
        <taxon>Candidatus Nucleicultrix</taxon>
    </lineage>
</organism>
<keyword evidence="1" id="KW-0175">Coiled coil</keyword>
<dbReference type="EMBL" id="CP008743">
    <property type="protein sequence ID" value="ARN84573.1"/>
    <property type="molecule type" value="Genomic_DNA"/>
</dbReference>
<accession>A0A1W6N3Z9</accession>
<evidence type="ECO:0000313" key="3">
    <source>
        <dbReference type="EMBL" id="ARN84573.1"/>
    </source>
</evidence>
<dbReference type="Proteomes" id="UP000237351">
    <property type="component" value="Chromosome"/>
</dbReference>
<reference evidence="3 4" key="1">
    <citation type="submission" date="2014-06" db="EMBL/GenBank/DDBJ databases">
        <title>The genome of the endonuclear symbiont Nucleicultrix amoebiphila.</title>
        <authorList>
            <person name="Schulz F."/>
            <person name="Horn M."/>
        </authorList>
    </citation>
    <scope>NUCLEOTIDE SEQUENCE [LARGE SCALE GENOMIC DNA]</scope>
    <source>
        <strain evidence="3 4">FS5</strain>
    </source>
</reference>
<protein>
    <recommendedName>
        <fullName evidence="5">Imelysin-like domain-containing protein</fullName>
    </recommendedName>
</protein>
<dbReference type="KEGG" id="naf:GQ61_03755"/>
<gene>
    <name evidence="3" type="ORF">GQ61_03755</name>
</gene>
<evidence type="ECO:0000256" key="2">
    <source>
        <dbReference type="SAM" id="SignalP"/>
    </source>
</evidence>
<feature type="chain" id="PRO_5012190649" description="Imelysin-like domain-containing protein" evidence="2">
    <location>
        <begin position="22"/>
        <end position="401"/>
    </location>
</feature>
<evidence type="ECO:0000313" key="4">
    <source>
        <dbReference type="Proteomes" id="UP000237351"/>
    </source>
</evidence>
<feature type="coiled-coil region" evidence="1">
    <location>
        <begin position="356"/>
        <end position="383"/>
    </location>
</feature>
<evidence type="ECO:0000256" key="1">
    <source>
        <dbReference type="SAM" id="Coils"/>
    </source>
</evidence>